<sequence length="50" mass="5948">MPRNFIHENDLLSTVHKFHLLKSYLRDDVSSVIDVLNATEENYFIVWDLV</sequence>
<dbReference type="Proteomes" id="UP000053825">
    <property type="component" value="Unassembled WGS sequence"/>
</dbReference>
<evidence type="ECO:0000313" key="2">
    <source>
        <dbReference type="Proteomes" id="UP000053825"/>
    </source>
</evidence>
<keyword evidence="2" id="KW-1185">Reference proteome</keyword>
<protein>
    <submittedName>
        <fullName evidence="1">Uncharacterized protein</fullName>
    </submittedName>
</protein>
<dbReference type="EMBL" id="LHQN01027917">
    <property type="protein sequence ID" value="KOC58699.1"/>
    <property type="molecule type" value="Genomic_DNA"/>
</dbReference>
<organism evidence="1 2">
    <name type="scientific">Habropoda laboriosa</name>
    <dbReference type="NCBI Taxonomy" id="597456"/>
    <lineage>
        <taxon>Eukaryota</taxon>
        <taxon>Metazoa</taxon>
        <taxon>Ecdysozoa</taxon>
        <taxon>Arthropoda</taxon>
        <taxon>Hexapoda</taxon>
        <taxon>Insecta</taxon>
        <taxon>Pterygota</taxon>
        <taxon>Neoptera</taxon>
        <taxon>Endopterygota</taxon>
        <taxon>Hymenoptera</taxon>
        <taxon>Apocrita</taxon>
        <taxon>Aculeata</taxon>
        <taxon>Apoidea</taxon>
        <taxon>Anthophila</taxon>
        <taxon>Apidae</taxon>
        <taxon>Habropoda</taxon>
    </lineage>
</organism>
<accession>A0A0L7QJE9</accession>
<comment type="caution">
    <text evidence="1">The sequence shown here is derived from an EMBL/GenBank/DDBJ whole genome shotgun (WGS) entry which is preliminary data.</text>
</comment>
<dbReference type="AlphaFoldDB" id="A0A0L7QJE9"/>
<name>A0A0L7QJE9_9HYME</name>
<evidence type="ECO:0000313" key="1">
    <source>
        <dbReference type="EMBL" id="KOC58699.1"/>
    </source>
</evidence>
<gene>
    <name evidence="1" type="ORF">WH47_09079</name>
</gene>
<reference evidence="2" key="1">
    <citation type="submission" date="2015-07" db="EMBL/GenBank/DDBJ databases">
        <title>The genome of Habropoda laboriosa.</title>
        <authorList>
            <person name="Pan H."/>
            <person name="Kapheim K."/>
        </authorList>
    </citation>
    <scope>NUCLEOTIDE SEQUENCE [LARGE SCALE GENOMIC DNA]</scope>
</reference>
<proteinExistence type="predicted"/>
<dbReference type="Pfam" id="PF03564">
    <property type="entry name" value="DUF1759"/>
    <property type="match status" value="1"/>
</dbReference>
<dbReference type="InterPro" id="IPR005312">
    <property type="entry name" value="DUF1759"/>
</dbReference>